<keyword evidence="2" id="KW-1185">Reference proteome</keyword>
<comment type="caution">
    <text evidence="1">The sequence shown here is derived from an EMBL/GenBank/DDBJ whole genome shotgun (WGS) entry which is preliminary data.</text>
</comment>
<accession>A0A2T3LF63</accession>
<dbReference type="Proteomes" id="UP000241803">
    <property type="component" value="Unassembled WGS sequence"/>
</dbReference>
<evidence type="ECO:0000313" key="1">
    <source>
        <dbReference type="EMBL" id="PSV50033.1"/>
    </source>
</evidence>
<protein>
    <submittedName>
        <fullName evidence="1">Uncharacterized protein</fullName>
    </submittedName>
</protein>
<reference evidence="1 2" key="1">
    <citation type="submission" date="2018-03" db="EMBL/GenBank/DDBJ databases">
        <title>Whole genome sequencing of Histamine producing bacteria.</title>
        <authorList>
            <person name="Butler K."/>
        </authorList>
    </citation>
    <scope>NUCLEOTIDE SEQUENCE [LARGE SCALE GENOMIC DNA]</scope>
    <source>
        <strain evidence="1 2">ATCC 19614</strain>
    </source>
</reference>
<dbReference type="AlphaFoldDB" id="A0A2T3LF63"/>
<evidence type="ECO:0000313" key="2">
    <source>
        <dbReference type="Proteomes" id="UP000241803"/>
    </source>
</evidence>
<name>A0A2T3LF63_9GAMM</name>
<proteinExistence type="predicted"/>
<gene>
    <name evidence="1" type="ORF">C9J47_05645</name>
</gene>
<organism evidence="1 2">
    <name type="scientific">Photobacterium indicum</name>
    <dbReference type="NCBI Taxonomy" id="81447"/>
    <lineage>
        <taxon>Bacteria</taxon>
        <taxon>Pseudomonadati</taxon>
        <taxon>Pseudomonadota</taxon>
        <taxon>Gammaproteobacteria</taxon>
        <taxon>Vibrionales</taxon>
        <taxon>Vibrionaceae</taxon>
        <taxon>Photobacterium</taxon>
    </lineage>
</organism>
<sequence>MFSHQLCELVTVIFDLPAEIDRSQSHSANEVYIRVNDYDIAIEDSTSVYFNVDVTLSITFPPSDDDPYGFITAKLKNYSGIPLTQDDGNNLASIKDISYREVPVTQTLEKTVIQKDVTFAINVDYDRVTEVIKGIKYNGDKI</sequence>
<dbReference type="EMBL" id="PYOC01000001">
    <property type="protein sequence ID" value="PSV50033.1"/>
    <property type="molecule type" value="Genomic_DNA"/>
</dbReference>
<dbReference type="RefSeq" id="WP_107252617.1">
    <property type="nucleotide sequence ID" value="NZ_PYOC01000001.1"/>
</dbReference>